<dbReference type="InterPro" id="IPR050768">
    <property type="entry name" value="UPF0353/GerABKA_families"/>
</dbReference>
<sequence>MVRFQHSFYLYGLLLLIVLLLVFVVAGYRRRRSLRMLGDLSLVQQLLGGYSRRRYVLKFAFLFLAFLFLVVGAANLQIGNRMEKITRKGVDVMIALDVSKSMLAQDIQPSRLDRAKQLISRLLDKMSNDRVGLVVFAGNAYLQMPLTVDYSAAKMYLGSVTPDMIPTQGTALDKAISLCQESFNQKERKHKAIILISDGEDWDNNANTTAKKAYEDGVVINTVGIGSAQGAPIRDPETGAYKKDAQGNVVVTKLNETELRAIAAAARGVYARLDNTDQVADVLAGKLSSMEKKTYGENLYTDYASYFQYFLGIGLVLLLLEFFIPDGIRKTAWG</sequence>
<evidence type="ECO:0000256" key="5">
    <source>
        <dbReference type="SAM" id="Phobius"/>
    </source>
</evidence>
<proteinExistence type="predicted"/>
<dbReference type="PANTHER" id="PTHR22550:SF5">
    <property type="entry name" value="LEUCINE ZIPPER PROTEIN 4"/>
    <property type="match status" value="1"/>
</dbReference>
<accession>A0ABP8G538</accession>
<dbReference type="RefSeq" id="WP_344980734.1">
    <property type="nucleotide sequence ID" value="NZ_BAABFN010000020.1"/>
</dbReference>
<name>A0ABP8G538_9BACT</name>
<evidence type="ECO:0000259" key="6">
    <source>
        <dbReference type="PROSITE" id="PS50234"/>
    </source>
</evidence>
<gene>
    <name evidence="7" type="ORF">GCM10023143_29690</name>
</gene>
<keyword evidence="4 5" id="KW-0472">Membrane</keyword>
<feature type="transmembrane region" description="Helical" evidence="5">
    <location>
        <begin position="306"/>
        <end position="324"/>
    </location>
</feature>
<dbReference type="InterPro" id="IPR036465">
    <property type="entry name" value="vWFA_dom_sf"/>
</dbReference>
<evidence type="ECO:0000313" key="8">
    <source>
        <dbReference type="Proteomes" id="UP001501207"/>
    </source>
</evidence>
<feature type="transmembrane region" description="Helical" evidence="5">
    <location>
        <begin position="6"/>
        <end position="28"/>
    </location>
</feature>
<keyword evidence="1" id="KW-1003">Cell membrane</keyword>
<dbReference type="Pfam" id="PF13519">
    <property type="entry name" value="VWA_2"/>
    <property type="match status" value="1"/>
</dbReference>
<evidence type="ECO:0000256" key="3">
    <source>
        <dbReference type="ARBA" id="ARBA00022989"/>
    </source>
</evidence>
<reference evidence="8" key="1">
    <citation type="journal article" date="2019" name="Int. J. Syst. Evol. Microbiol.">
        <title>The Global Catalogue of Microorganisms (GCM) 10K type strain sequencing project: providing services to taxonomists for standard genome sequencing and annotation.</title>
        <authorList>
            <consortium name="The Broad Institute Genomics Platform"/>
            <consortium name="The Broad Institute Genome Sequencing Center for Infectious Disease"/>
            <person name="Wu L."/>
            <person name="Ma J."/>
        </authorList>
    </citation>
    <scope>NUCLEOTIDE SEQUENCE [LARGE SCALE GENOMIC DNA]</scope>
    <source>
        <strain evidence="8">JCM 17664</strain>
    </source>
</reference>
<keyword evidence="8" id="KW-1185">Reference proteome</keyword>
<organism evidence="7 8">
    <name type="scientific">Compostibacter hankyongensis</name>
    <dbReference type="NCBI Taxonomy" id="1007089"/>
    <lineage>
        <taxon>Bacteria</taxon>
        <taxon>Pseudomonadati</taxon>
        <taxon>Bacteroidota</taxon>
        <taxon>Chitinophagia</taxon>
        <taxon>Chitinophagales</taxon>
        <taxon>Chitinophagaceae</taxon>
        <taxon>Compostibacter</taxon>
    </lineage>
</organism>
<comment type="caution">
    <text evidence="7">The sequence shown here is derived from an EMBL/GenBank/DDBJ whole genome shotgun (WGS) entry which is preliminary data.</text>
</comment>
<dbReference type="SUPFAM" id="SSF53300">
    <property type="entry name" value="vWA-like"/>
    <property type="match status" value="1"/>
</dbReference>
<evidence type="ECO:0000256" key="4">
    <source>
        <dbReference type="ARBA" id="ARBA00023136"/>
    </source>
</evidence>
<dbReference type="PANTHER" id="PTHR22550">
    <property type="entry name" value="SPORE GERMINATION PROTEIN"/>
    <property type="match status" value="1"/>
</dbReference>
<feature type="domain" description="VWFA" evidence="6">
    <location>
        <begin position="91"/>
        <end position="287"/>
    </location>
</feature>
<evidence type="ECO:0000256" key="1">
    <source>
        <dbReference type="ARBA" id="ARBA00022475"/>
    </source>
</evidence>
<protein>
    <submittedName>
        <fullName evidence="7">VWA domain-containing protein</fullName>
    </submittedName>
</protein>
<feature type="transmembrane region" description="Helical" evidence="5">
    <location>
        <begin position="55"/>
        <end position="78"/>
    </location>
</feature>
<evidence type="ECO:0000313" key="7">
    <source>
        <dbReference type="EMBL" id="GAA4317546.1"/>
    </source>
</evidence>
<dbReference type="InterPro" id="IPR002035">
    <property type="entry name" value="VWF_A"/>
</dbReference>
<keyword evidence="3 5" id="KW-1133">Transmembrane helix</keyword>
<dbReference type="Gene3D" id="3.40.50.410">
    <property type="entry name" value="von Willebrand factor, type A domain"/>
    <property type="match status" value="1"/>
</dbReference>
<dbReference type="Proteomes" id="UP001501207">
    <property type="component" value="Unassembled WGS sequence"/>
</dbReference>
<dbReference type="PROSITE" id="PS50234">
    <property type="entry name" value="VWFA"/>
    <property type="match status" value="1"/>
</dbReference>
<evidence type="ECO:0000256" key="2">
    <source>
        <dbReference type="ARBA" id="ARBA00022692"/>
    </source>
</evidence>
<keyword evidence="2 5" id="KW-0812">Transmembrane</keyword>
<dbReference type="SMART" id="SM00327">
    <property type="entry name" value="VWA"/>
    <property type="match status" value="1"/>
</dbReference>
<dbReference type="EMBL" id="BAABFN010000020">
    <property type="protein sequence ID" value="GAA4317546.1"/>
    <property type="molecule type" value="Genomic_DNA"/>
</dbReference>